<evidence type="ECO:0000313" key="2">
    <source>
        <dbReference type="Proteomes" id="UP000321223"/>
    </source>
</evidence>
<accession>A0A510PHH7</accession>
<gene>
    <name evidence="1" type="ORF">MAE30S32_18120</name>
</gene>
<evidence type="ECO:0000313" key="1">
    <source>
        <dbReference type="EMBL" id="GCA93160.1"/>
    </source>
</evidence>
<reference evidence="1 2" key="1">
    <citation type="journal article" date="2019" name="Appl. Environ. Microbiol.">
        <title>Co-occurrence of broad and narrow host-range viruses infecting the toxic bloom-forming cyanobacterium Microcystis aeruginosa.</title>
        <authorList>
            <person name="Morimoto D."/>
            <person name="Tominaga K."/>
            <person name="Nishimura Y."/>
            <person name="Yoshida N."/>
            <person name="Kimura S."/>
            <person name="Sako Y."/>
            <person name="Yoshida T."/>
        </authorList>
    </citation>
    <scope>NUCLEOTIDE SEQUENCE [LARGE SCALE GENOMIC DNA]</scope>
    <source>
        <strain evidence="1 2">11-30S32</strain>
    </source>
</reference>
<dbReference type="AlphaFoldDB" id="A0A510PHH7"/>
<comment type="caution">
    <text evidence="1">The sequence shown here is derived from an EMBL/GenBank/DDBJ whole genome shotgun (WGS) entry which is preliminary data.</text>
</comment>
<dbReference type="EMBL" id="BHVU01000089">
    <property type="protein sequence ID" value="GCA93160.1"/>
    <property type="molecule type" value="Genomic_DNA"/>
</dbReference>
<proteinExistence type="predicted"/>
<dbReference type="Proteomes" id="UP000321223">
    <property type="component" value="Unassembled WGS sequence"/>
</dbReference>
<protein>
    <submittedName>
        <fullName evidence="1">Uncharacterized protein</fullName>
    </submittedName>
</protein>
<organism evidence="1 2">
    <name type="scientific">Microcystis aeruginosa 11-30S32</name>
    <dbReference type="NCBI Taxonomy" id="2358142"/>
    <lineage>
        <taxon>Bacteria</taxon>
        <taxon>Bacillati</taxon>
        <taxon>Cyanobacteriota</taxon>
        <taxon>Cyanophyceae</taxon>
        <taxon>Oscillatoriophycideae</taxon>
        <taxon>Chroococcales</taxon>
        <taxon>Microcystaceae</taxon>
        <taxon>Microcystis</taxon>
    </lineage>
</organism>
<sequence>MLEPAHRRPDGSLLLGKNLVTGDERHLNLTQNLRFASCN</sequence>
<name>A0A510PHH7_MICAE</name>